<evidence type="ECO:0000313" key="2">
    <source>
        <dbReference type="Proteomes" id="UP000295257"/>
    </source>
</evidence>
<dbReference type="EMBL" id="PUFN01000029">
    <property type="protein sequence ID" value="TDG69787.1"/>
    <property type="molecule type" value="Genomic_DNA"/>
</dbReference>
<dbReference type="Proteomes" id="UP000295257">
    <property type="component" value="Unassembled WGS sequence"/>
</dbReference>
<evidence type="ECO:0000313" key="1">
    <source>
        <dbReference type="EMBL" id="TDG69787.1"/>
    </source>
</evidence>
<protein>
    <submittedName>
        <fullName evidence="1">Uncharacterized protein</fullName>
    </submittedName>
</protein>
<organism evidence="1 2">
    <name type="scientific">Companilactobacillus farciminis</name>
    <dbReference type="NCBI Taxonomy" id="1612"/>
    <lineage>
        <taxon>Bacteria</taxon>
        <taxon>Bacillati</taxon>
        <taxon>Bacillota</taxon>
        <taxon>Bacilli</taxon>
        <taxon>Lactobacillales</taxon>
        <taxon>Lactobacillaceae</taxon>
        <taxon>Companilactobacillus</taxon>
    </lineage>
</organism>
<keyword evidence="2" id="KW-1185">Reference proteome</keyword>
<dbReference type="OrthoDB" id="9920968at2"/>
<reference evidence="1 2" key="1">
    <citation type="journal article" date="2019" name="Appl. Microbiol. Biotechnol.">
        <title>Uncovering carbohydrate metabolism through a genotype-phenotype association study of 56 lactic acid bacteria genomes.</title>
        <authorList>
            <person name="Buron-Moles G."/>
            <person name="Chailyan A."/>
            <person name="Dolejs I."/>
            <person name="Forster J."/>
            <person name="Miks M.H."/>
        </authorList>
    </citation>
    <scope>NUCLEOTIDE SEQUENCE [LARGE SCALE GENOMIC DNA]</scope>
    <source>
        <strain evidence="1 2">ATCC 29644</strain>
    </source>
</reference>
<dbReference type="AlphaFoldDB" id="A0A4R5NB70"/>
<gene>
    <name evidence="1" type="ORF">C5L30_001920</name>
</gene>
<comment type="caution">
    <text evidence="1">The sequence shown here is derived from an EMBL/GenBank/DDBJ whole genome shotgun (WGS) entry which is preliminary data.</text>
</comment>
<name>A0A4R5NB70_9LACO</name>
<proteinExistence type="predicted"/>
<dbReference type="RefSeq" id="WP_010018892.1">
    <property type="nucleotide sequence ID" value="NZ_PUFN01000029.1"/>
</dbReference>
<sequence length="291" mass="34592">MEFTQSSEYKVLYNYPQSTLKMTIEVIDDFELLQSWDEDSISKFLVLLENTSEYSYNPEVDGALLAVYNIVKAYFNYLVTENKLEMSREQLQDLLEYFEKENELYFLPRFNNVQTGLKKWSWQTAYEIDLTIDKWINAYNKASKERIIQANLFEYMRNLSKQIYDCYRLTPNNWNRKVIEETIIISSLSQPVMTKDYCLARNKEVANLLNYVVSQQWMKERQANIINQSLQASIKDASETLTHFDDSEPEMSYADKVRDFSITNEGFILRLLYEIDKFATRDEEADDRLPF</sequence>
<accession>A0A4R5NB70</accession>